<dbReference type="HOGENOM" id="CLU_809076_0_0_1"/>
<dbReference type="RefSeq" id="XP_001884505.1">
    <property type="nucleotide sequence ID" value="XM_001884470.1"/>
</dbReference>
<dbReference type="Proteomes" id="UP000001194">
    <property type="component" value="Unassembled WGS sequence"/>
</dbReference>
<name>B0DKP4_LACBS</name>
<keyword evidence="3" id="KW-1185">Reference proteome</keyword>
<protein>
    <submittedName>
        <fullName evidence="2">Predicted protein</fullName>
    </submittedName>
</protein>
<reference evidence="2 3" key="1">
    <citation type="journal article" date="2008" name="Nature">
        <title>The genome of Laccaria bicolor provides insights into mycorrhizal symbiosis.</title>
        <authorList>
            <person name="Martin F."/>
            <person name="Aerts A."/>
            <person name="Ahren D."/>
            <person name="Brun A."/>
            <person name="Danchin E.G.J."/>
            <person name="Duchaussoy F."/>
            <person name="Gibon J."/>
            <person name="Kohler A."/>
            <person name="Lindquist E."/>
            <person name="Pereda V."/>
            <person name="Salamov A."/>
            <person name="Shapiro H.J."/>
            <person name="Wuyts J."/>
            <person name="Blaudez D."/>
            <person name="Buee M."/>
            <person name="Brokstein P."/>
            <person name="Canbaeck B."/>
            <person name="Cohen D."/>
            <person name="Courty P.E."/>
            <person name="Coutinho P.M."/>
            <person name="Delaruelle C."/>
            <person name="Detter J.C."/>
            <person name="Deveau A."/>
            <person name="DiFazio S."/>
            <person name="Duplessis S."/>
            <person name="Fraissinet-Tachet L."/>
            <person name="Lucic E."/>
            <person name="Frey-Klett P."/>
            <person name="Fourrey C."/>
            <person name="Feussner I."/>
            <person name="Gay G."/>
            <person name="Grimwood J."/>
            <person name="Hoegger P.J."/>
            <person name="Jain P."/>
            <person name="Kilaru S."/>
            <person name="Labbe J."/>
            <person name="Lin Y.C."/>
            <person name="Legue V."/>
            <person name="Le Tacon F."/>
            <person name="Marmeisse R."/>
            <person name="Melayah D."/>
            <person name="Montanini B."/>
            <person name="Muratet M."/>
            <person name="Nehls U."/>
            <person name="Niculita-Hirzel H."/>
            <person name="Oudot-Le Secq M.P."/>
            <person name="Peter M."/>
            <person name="Quesneville H."/>
            <person name="Rajashekar B."/>
            <person name="Reich M."/>
            <person name="Rouhier N."/>
            <person name="Schmutz J."/>
            <person name="Yin T."/>
            <person name="Chalot M."/>
            <person name="Henrissat B."/>
            <person name="Kuees U."/>
            <person name="Lucas S."/>
            <person name="Van de Peer Y."/>
            <person name="Podila G.K."/>
            <person name="Polle A."/>
            <person name="Pukkila P.J."/>
            <person name="Richardson P.M."/>
            <person name="Rouze P."/>
            <person name="Sanders I.R."/>
            <person name="Stajich J.E."/>
            <person name="Tunlid A."/>
            <person name="Tuskan G."/>
            <person name="Grigoriev I.V."/>
        </authorList>
    </citation>
    <scope>NUCLEOTIDE SEQUENCE [LARGE SCALE GENOMIC DNA]</scope>
    <source>
        <strain evidence="3">S238N-H82 / ATCC MYA-4686</strain>
    </source>
</reference>
<dbReference type="EMBL" id="DS547116">
    <property type="protein sequence ID" value="EDR04681.1"/>
    <property type="molecule type" value="Genomic_DNA"/>
</dbReference>
<dbReference type="AlphaFoldDB" id="B0DKP4"/>
<gene>
    <name evidence="2" type="ORF">LACBIDRAFT_303981</name>
</gene>
<feature type="region of interest" description="Disordered" evidence="1">
    <location>
        <begin position="114"/>
        <end position="173"/>
    </location>
</feature>
<evidence type="ECO:0000313" key="3">
    <source>
        <dbReference type="Proteomes" id="UP000001194"/>
    </source>
</evidence>
<dbReference type="InParanoid" id="B0DKP4"/>
<dbReference type="OrthoDB" id="10353590at2759"/>
<organism evidence="3">
    <name type="scientific">Laccaria bicolor (strain S238N-H82 / ATCC MYA-4686)</name>
    <name type="common">Bicoloured deceiver</name>
    <name type="synonym">Laccaria laccata var. bicolor</name>
    <dbReference type="NCBI Taxonomy" id="486041"/>
    <lineage>
        <taxon>Eukaryota</taxon>
        <taxon>Fungi</taxon>
        <taxon>Dikarya</taxon>
        <taxon>Basidiomycota</taxon>
        <taxon>Agaricomycotina</taxon>
        <taxon>Agaricomycetes</taxon>
        <taxon>Agaricomycetidae</taxon>
        <taxon>Agaricales</taxon>
        <taxon>Agaricineae</taxon>
        <taxon>Hydnangiaceae</taxon>
        <taxon>Laccaria</taxon>
    </lineage>
</organism>
<evidence type="ECO:0000256" key="1">
    <source>
        <dbReference type="SAM" id="MobiDB-lite"/>
    </source>
</evidence>
<feature type="compositionally biased region" description="Acidic residues" evidence="1">
    <location>
        <begin position="114"/>
        <end position="127"/>
    </location>
</feature>
<accession>B0DKP4</accession>
<evidence type="ECO:0000313" key="2">
    <source>
        <dbReference type="EMBL" id="EDR04681.1"/>
    </source>
</evidence>
<proteinExistence type="predicted"/>
<dbReference type="KEGG" id="lbc:LACBIDRAFT_303981"/>
<dbReference type="GeneID" id="6080141"/>
<feature type="region of interest" description="Disordered" evidence="1">
    <location>
        <begin position="248"/>
        <end position="293"/>
    </location>
</feature>
<sequence>MSNRILEDFKRATTRLNSVISASSPKLKRADAKKAEWAIISEVLDKWIGTVETATEHQLRWPKNLMPSWMATLRSRTWLTQPALTIIDQRFSRCANKIAVVVPLSQIIDLEFDDSEDGEEGQEEVVEGDAPGGAGTSSNSNSRAAKKEKEKAPPPTSSHQVKREPPVFKPNIHKLNDPRCHRCSQAAVPRMCFSEKSLGSRCERCIHLKQACSLTKKVPGAVQQAGGVAQPVGDLGKGKRKAIVDAETRKVRQRLSGSGSGSRTLDNSSVSHHSMEDTTPRAGPSSHRRKTSALTAEAEKLRNDLRILIGGVAMVGKMLNKHIAELEALAKRPFGEESEGEGTEFED</sequence>
<feature type="compositionally biased region" description="Polar residues" evidence="1">
    <location>
        <begin position="263"/>
        <end position="272"/>
    </location>
</feature>